<dbReference type="SUPFAM" id="SSF50475">
    <property type="entry name" value="FMN-binding split barrel"/>
    <property type="match status" value="1"/>
</dbReference>
<name>A0A654LZQ6_9ARCH</name>
<dbReference type="PANTHER" id="PTHR34071">
    <property type="entry name" value="5-NITROIMIDAZOLE ANTIBIOTICS RESISTANCE PROTEIN, NIMA-FAMILY-RELATED PROTEIN-RELATED"/>
    <property type="match status" value="1"/>
</dbReference>
<protein>
    <submittedName>
        <fullName evidence="1">Pyridoxamine 5'-phosphate oxidase</fullName>
    </submittedName>
</protein>
<dbReference type="KEGG" id="taa:NMY3_02855"/>
<evidence type="ECO:0000313" key="2">
    <source>
        <dbReference type="Proteomes" id="UP000058925"/>
    </source>
</evidence>
<dbReference type="Gene3D" id="2.30.110.10">
    <property type="entry name" value="Electron Transport, Fmn-binding Protein, Chain A"/>
    <property type="match status" value="1"/>
</dbReference>
<dbReference type="PANTHER" id="PTHR34071:SF2">
    <property type="entry name" value="FLAVIN-NUCLEOTIDE-BINDING PROTEIN"/>
    <property type="match status" value="1"/>
</dbReference>
<accession>A0A654LZQ6</accession>
<sequence length="173" mass="19961">MWGDLDKNQIDGFLKSELIGRLGCFDGNKMYVVPITYAYNNGYIYGHTKDGLKIHMMRNNPNVCFEIDWMKDMNNWKSVIVYGTFEELKGEDANNGLEILMKSIMSNLDRKSYPTEASDHENHGIENYAFQHSFLSPFLHNKNNEIFEIVVYRIKVNEATGKFGNNIESTANN</sequence>
<dbReference type="InterPro" id="IPR024747">
    <property type="entry name" value="Pyridox_Oxase-rel"/>
</dbReference>
<reference evidence="2" key="1">
    <citation type="submission" date="2015-10" db="EMBL/GenBank/DDBJ databases">
        <title>Niche specialization of a soil ammonia-oxidizing archaeon, Candidatus Nitrosocosmicus oleophilus.</title>
        <authorList>
            <person name="Jung M.-Y."/>
            <person name="Rhee S.-K."/>
        </authorList>
    </citation>
    <scope>NUCLEOTIDE SEQUENCE [LARGE SCALE GENOMIC DNA]</scope>
    <source>
        <strain evidence="2">MY3</strain>
    </source>
</reference>
<dbReference type="Pfam" id="PF12900">
    <property type="entry name" value="Pyridox_ox_2"/>
    <property type="match status" value="1"/>
</dbReference>
<dbReference type="Proteomes" id="UP000058925">
    <property type="component" value="Chromosome"/>
</dbReference>
<keyword evidence="2" id="KW-1185">Reference proteome</keyword>
<proteinExistence type="predicted"/>
<organism evidence="1 2">
    <name type="scientific">Candidatus Nitrosocosmicus oleophilus</name>
    <dbReference type="NCBI Taxonomy" id="1353260"/>
    <lineage>
        <taxon>Archaea</taxon>
        <taxon>Nitrososphaerota</taxon>
        <taxon>Nitrososphaeria</taxon>
        <taxon>Nitrososphaerales</taxon>
        <taxon>Nitrososphaeraceae</taxon>
        <taxon>Candidatus Nitrosocosmicus</taxon>
    </lineage>
</organism>
<evidence type="ECO:0000313" key="1">
    <source>
        <dbReference type="EMBL" id="ALI37044.1"/>
    </source>
</evidence>
<dbReference type="InterPro" id="IPR012349">
    <property type="entry name" value="Split_barrel_FMN-bd"/>
</dbReference>
<dbReference type="AlphaFoldDB" id="A0A654LZQ6"/>
<dbReference type="EMBL" id="CP012850">
    <property type="protein sequence ID" value="ALI37044.1"/>
    <property type="molecule type" value="Genomic_DNA"/>
</dbReference>
<gene>
    <name evidence="1" type="ORF">NMY3_02855</name>
</gene>